<evidence type="ECO:0000256" key="3">
    <source>
        <dbReference type="ARBA" id="ARBA00022801"/>
    </source>
</evidence>
<dbReference type="InterPro" id="IPR045004">
    <property type="entry name" value="ECH_dom"/>
</dbReference>
<sequence>MSTASTSETQHVAWRTVGRVAELTLDRERAINAVTLDMVTTIHSLLDDWAEDDRVESIVLRGAGLRGFSAGADIRWLAQASAFARYDFFDAEYALDLAIARHPKPIVAFMDGITMGAGVGLTAHSAFPVVTERSRVAMPEVRIGLMPDVGANFLLARAPGRLGHLLAYTAGEMTGQDAIAVGLARHFVPSDWLDQIVDGLAGGVGSGEAGRRAVRAVIADAEVEPPLSRLVEHQAMIDQDLADPDPQAVIDALRDRGIAEADELADTIAGMCPFSLAVERHALDLAVGQTLEQVFDTDLRVCSALTARPDFREGVRAQVIDKDRSPVWNPARLSEVDPDDVRRVFGAA</sequence>
<dbReference type="AlphaFoldDB" id="A0A7C8FY66"/>
<gene>
    <name evidence="5" type="ORF">F8O02_02125</name>
</gene>
<dbReference type="RefSeq" id="WP_158035577.1">
    <property type="nucleotide sequence ID" value="NZ_BAAAZV010000018.1"/>
</dbReference>
<evidence type="ECO:0000256" key="2">
    <source>
        <dbReference type="ARBA" id="ARBA00011915"/>
    </source>
</evidence>
<dbReference type="Proteomes" id="UP000481339">
    <property type="component" value="Unassembled WGS sequence"/>
</dbReference>
<accession>A0A7C8FY66</accession>
<dbReference type="GO" id="GO:0005829">
    <property type="term" value="C:cytosol"/>
    <property type="evidence" value="ECO:0007669"/>
    <property type="project" value="TreeGrafter"/>
</dbReference>
<comment type="catalytic activity">
    <reaction evidence="1">
        <text>3-hydroxy-2-methylpropanoyl-CoA + H2O = 3-hydroxy-2-methylpropanoate + CoA + H(+)</text>
        <dbReference type="Rhea" id="RHEA:20888"/>
        <dbReference type="ChEBI" id="CHEBI:11805"/>
        <dbReference type="ChEBI" id="CHEBI:15377"/>
        <dbReference type="ChEBI" id="CHEBI:15378"/>
        <dbReference type="ChEBI" id="CHEBI:57287"/>
        <dbReference type="ChEBI" id="CHEBI:57340"/>
        <dbReference type="EC" id="3.1.2.4"/>
    </reaction>
</comment>
<protein>
    <recommendedName>
        <fullName evidence="2">3-hydroxyisobutyryl-CoA hydrolase</fullName>
        <ecNumber evidence="2">3.1.2.4</ecNumber>
    </recommendedName>
</protein>
<dbReference type="EMBL" id="WBKA01000001">
    <property type="protein sequence ID" value="KAB1633740.1"/>
    <property type="molecule type" value="Genomic_DNA"/>
</dbReference>
<dbReference type="SUPFAM" id="SSF52096">
    <property type="entry name" value="ClpP/crotonase"/>
    <property type="match status" value="1"/>
</dbReference>
<keyword evidence="3" id="KW-0378">Hydrolase</keyword>
<dbReference type="Gene3D" id="3.90.226.10">
    <property type="entry name" value="2-enoyl-CoA Hydratase, Chain A, domain 1"/>
    <property type="match status" value="1"/>
</dbReference>
<organism evidence="5 6">
    <name type="scientific">Pseudoclavibacter caeni</name>
    <dbReference type="NCBI Taxonomy" id="908846"/>
    <lineage>
        <taxon>Bacteria</taxon>
        <taxon>Bacillati</taxon>
        <taxon>Actinomycetota</taxon>
        <taxon>Actinomycetes</taxon>
        <taxon>Micrococcales</taxon>
        <taxon>Microbacteriaceae</taxon>
        <taxon>Pseudoclavibacter</taxon>
    </lineage>
</organism>
<dbReference type="OrthoDB" id="9790967at2"/>
<dbReference type="GO" id="GO:0006574">
    <property type="term" value="P:L-valine catabolic process"/>
    <property type="evidence" value="ECO:0007669"/>
    <property type="project" value="TreeGrafter"/>
</dbReference>
<keyword evidence="5" id="KW-0413">Isomerase</keyword>
<dbReference type="PANTHER" id="PTHR43176">
    <property type="entry name" value="3-HYDROXYISOBUTYRYL-COA HYDROLASE-RELATED"/>
    <property type="match status" value="1"/>
</dbReference>
<dbReference type="CDD" id="cd06558">
    <property type="entry name" value="crotonase-like"/>
    <property type="match status" value="1"/>
</dbReference>
<keyword evidence="6" id="KW-1185">Reference proteome</keyword>
<comment type="caution">
    <text evidence="5">The sequence shown here is derived from an EMBL/GenBank/DDBJ whole genome shotgun (WGS) entry which is preliminary data.</text>
</comment>
<evidence type="ECO:0000259" key="4">
    <source>
        <dbReference type="Pfam" id="PF16113"/>
    </source>
</evidence>
<evidence type="ECO:0000313" key="5">
    <source>
        <dbReference type="EMBL" id="KAB1633740.1"/>
    </source>
</evidence>
<dbReference type="Pfam" id="PF16113">
    <property type="entry name" value="ECH_2"/>
    <property type="match status" value="1"/>
</dbReference>
<dbReference type="PANTHER" id="PTHR43176:SF3">
    <property type="entry name" value="3-HYDROXYISOBUTYRYL-COA HYDROLASE, MITOCHONDRIAL"/>
    <property type="match status" value="1"/>
</dbReference>
<dbReference type="InterPro" id="IPR032259">
    <property type="entry name" value="HIBYL-CoA-H"/>
</dbReference>
<name>A0A7C8FY66_9MICO</name>
<proteinExistence type="predicted"/>
<dbReference type="GO" id="GO:0016853">
    <property type="term" value="F:isomerase activity"/>
    <property type="evidence" value="ECO:0007669"/>
    <property type="project" value="UniProtKB-KW"/>
</dbReference>
<dbReference type="NCBIfam" id="NF004127">
    <property type="entry name" value="PRK05617.1"/>
    <property type="match status" value="1"/>
</dbReference>
<dbReference type="EC" id="3.1.2.4" evidence="2"/>
<evidence type="ECO:0000256" key="1">
    <source>
        <dbReference type="ARBA" id="ARBA00001709"/>
    </source>
</evidence>
<reference evidence="5 6" key="1">
    <citation type="submission" date="2019-09" db="EMBL/GenBank/DDBJ databases">
        <title>Phylogeny of genus Pseudoclavibacter and closely related genus.</title>
        <authorList>
            <person name="Li Y."/>
        </authorList>
    </citation>
    <scope>NUCLEOTIDE SEQUENCE [LARGE SCALE GENOMIC DNA]</scope>
    <source>
        <strain evidence="5 6">JCM 16921</strain>
    </source>
</reference>
<dbReference type="GO" id="GO:0003860">
    <property type="term" value="F:3-hydroxyisobutyryl-CoA hydrolase activity"/>
    <property type="evidence" value="ECO:0007669"/>
    <property type="project" value="UniProtKB-EC"/>
</dbReference>
<evidence type="ECO:0000313" key="6">
    <source>
        <dbReference type="Proteomes" id="UP000481339"/>
    </source>
</evidence>
<dbReference type="InterPro" id="IPR029045">
    <property type="entry name" value="ClpP/crotonase-like_dom_sf"/>
</dbReference>
<feature type="domain" description="Enoyl-CoA hydratase/isomerase" evidence="4">
    <location>
        <begin position="22"/>
        <end position="345"/>
    </location>
</feature>